<organism evidence="1 2">
    <name type="scientific">Candidatus Macondimonas diazotrophica</name>
    <dbReference type="NCBI Taxonomy" id="2305248"/>
    <lineage>
        <taxon>Bacteria</taxon>
        <taxon>Pseudomonadati</taxon>
        <taxon>Pseudomonadota</taxon>
        <taxon>Gammaproteobacteria</taxon>
        <taxon>Chromatiales</taxon>
        <taxon>Ectothiorhodospiraceae</taxon>
        <taxon>Candidatus Macondimonas</taxon>
    </lineage>
</organism>
<sequence>MRFASKKHTTLLTGAILFITSISVFGEELKPGFIIDKSNLSSLDDATFEGTPVKDMIPEKTQWLITDHNLRIKLAASKPMPVVKKPLELAKKYDNENTVSLNENGHLINWTAGMPFPNVDLTAPDAASKLMWNFYVAGDASSFDFLNLEKFAFVFIDGKSGIEREQIWALQYYKMWGRTWSDEPIIGDSKLLNRKLLFATYPDDVRGVGTFINEYVDERPDEAWAYIRSFRRIRRISGNSWSEPIPGTDLLQEDDIGFQTKPSNYASWKLLGKKKILLPIHPDMELFTWKPDAGSQKNEYPAMDLSAAPYWHPNPDFVVWQPRETYVIEGVPPSYHPYGRRIIYMDAATHTIPMGEIYDKRNEYWKGSMHPVMVYADPAMDLNLAFPSLGVIADYKRMHATNYVTGKPDNKMMNTPGINGNHINVEVLRKGEPVRPQ</sequence>
<dbReference type="OrthoDB" id="7053337at2"/>
<accession>A0A4Z0F8P2</accession>
<dbReference type="Gene3D" id="2.50.20.10">
    <property type="entry name" value="Lipoprotein localisation LolA/LolB/LppX"/>
    <property type="match status" value="1"/>
</dbReference>
<dbReference type="AlphaFoldDB" id="A0A4Z0F8P2"/>
<proteinExistence type="predicted"/>
<dbReference type="Pfam" id="PF07044">
    <property type="entry name" value="DUF1329"/>
    <property type="match status" value="1"/>
</dbReference>
<evidence type="ECO:0000313" key="1">
    <source>
        <dbReference type="EMBL" id="TFZ81882.1"/>
    </source>
</evidence>
<dbReference type="Proteomes" id="UP000297890">
    <property type="component" value="Unassembled WGS sequence"/>
</dbReference>
<keyword evidence="2" id="KW-1185">Reference proteome</keyword>
<dbReference type="EMBL" id="SRIO01000014">
    <property type="protein sequence ID" value="TFZ81882.1"/>
    <property type="molecule type" value="Genomic_DNA"/>
</dbReference>
<dbReference type="RefSeq" id="WP_135282360.1">
    <property type="nucleotide sequence ID" value="NZ_SRIO01000014.1"/>
</dbReference>
<reference evidence="1 2" key="1">
    <citation type="journal article" date="2019" name="ISME J.">
        <title>Candidatus Macondimonas diazotrophica, a novel gammaproteobacterial genus dominating crude-oil-contaminated coastal sediments.</title>
        <authorList>
            <person name="Karthikeyan S."/>
            <person name="Konstantinidis K."/>
        </authorList>
    </citation>
    <scope>NUCLEOTIDE SEQUENCE [LARGE SCALE GENOMIC DNA]</scope>
    <source>
        <strain evidence="1 2">KTK01</strain>
    </source>
</reference>
<gene>
    <name evidence="1" type="ORF">E4680_10460</name>
</gene>
<evidence type="ECO:0000313" key="2">
    <source>
        <dbReference type="Proteomes" id="UP000297890"/>
    </source>
</evidence>
<name>A0A4Z0F8P2_9GAMM</name>
<dbReference type="InterPro" id="IPR010752">
    <property type="entry name" value="DUF1329"/>
</dbReference>
<comment type="caution">
    <text evidence="1">The sequence shown here is derived from an EMBL/GenBank/DDBJ whole genome shotgun (WGS) entry which is preliminary data.</text>
</comment>
<protein>
    <submittedName>
        <fullName evidence="1">DUF1329 domain-containing protein</fullName>
    </submittedName>
</protein>